<evidence type="ECO:0000313" key="9">
    <source>
        <dbReference type="Proteomes" id="UP000190460"/>
    </source>
</evidence>
<keyword evidence="5" id="KW-0830">Ubiquinone</keyword>
<feature type="transmembrane region" description="Helical" evidence="5">
    <location>
        <begin position="75"/>
        <end position="93"/>
    </location>
</feature>
<dbReference type="NCBIfam" id="NF004442">
    <property type="entry name" value="PRK05777.1-5"/>
    <property type="match status" value="1"/>
</dbReference>
<dbReference type="PANTHER" id="PTHR22773">
    <property type="entry name" value="NADH DEHYDROGENASE"/>
    <property type="match status" value="1"/>
</dbReference>
<keyword evidence="9" id="KW-1185">Reference proteome</keyword>
<feature type="transmembrane region" description="Helical" evidence="5">
    <location>
        <begin position="371"/>
        <end position="394"/>
    </location>
</feature>
<feature type="transmembrane region" description="Helical" evidence="5">
    <location>
        <begin position="35"/>
        <end position="55"/>
    </location>
</feature>
<evidence type="ECO:0000256" key="1">
    <source>
        <dbReference type="ARBA" id="ARBA00004127"/>
    </source>
</evidence>
<dbReference type="GO" id="GO:0005886">
    <property type="term" value="C:plasma membrane"/>
    <property type="evidence" value="ECO:0007669"/>
    <property type="project" value="UniProtKB-SubCell"/>
</dbReference>
<name>A0A1T4VYR7_9GAMM</name>
<evidence type="ECO:0000256" key="2">
    <source>
        <dbReference type="ARBA" id="ARBA00022692"/>
    </source>
</evidence>
<dbReference type="RefSeq" id="WP_078921107.1">
    <property type="nucleotide sequence ID" value="NZ_FUYB01000002.1"/>
</dbReference>
<feature type="transmembrane region" description="Helical" evidence="5">
    <location>
        <begin position="328"/>
        <end position="350"/>
    </location>
</feature>
<feature type="transmembrane region" description="Helical" evidence="5">
    <location>
        <begin position="301"/>
        <end position="322"/>
    </location>
</feature>
<feature type="transmembrane region" description="Helical" evidence="5">
    <location>
        <begin position="12"/>
        <end position="28"/>
    </location>
</feature>
<dbReference type="GO" id="GO:0042773">
    <property type="term" value="P:ATP synthesis coupled electron transport"/>
    <property type="evidence" value="ECO:0007669"/>
    <property type="project" value="InterPro"/>
</dbReference>
<comment type="catalytic activity">
    <reaction evidence="5">
        <text>a quinone + NADH + 5 H(+)(in) = a quinol + NAD(+) + 4 H(+)(out)</text>
        <dbReference type="Rhea" id="RHEA:57888"/>
        <dbReference type="ChEBI" id="CHEBI:15378"/>
        <dbReference type="ChEBI" id="CHEBI:24646"/>
        <dbReference type="ChEBI" id="CHEBI:57540"/>
        <dbReference type="ChEBI" id="CHEBI:57945"/>
        <dbReference type="ChEBI" id="CHEBI:132124"/>
    </reaction>
</comment>
<dbReference type="GO" id="GO:0050136">
    <property type="term" value="F:NADH dehydrogenase (quinone) (non-electrogenic) activity"/>
    <property type="evidence" value="ECO:0007669"/>
    <property type="project" value="UniProtKB-UniRule"/>
</dbReference>
<evidence type="ECO:0000259" key="7">
    <source>
        <dbReference type="Pfam" id="PF00361"/>
    </source>
</evidence>
<evidence type="ECO:0000256" key="4">
    <source>
        <dbReference type="ARBA" id="ARBA00023136"/>
    </source>
</evidence>
<accession>A0A1T4VYR7</accession>
<dbReference type="InterPro" id="IPR001750">
    <property type="entry name" value="ND/Mrp_TM"/>
</dbReference>
<dbReference type="EC" id="7.1.1.-" evidence="5"/>
<feature type="transmembrane region" description="Helical" evidence="5">
    <location>
        <begin position="457"/>
        <end position="478"/>
    </location>
</feature>
<proteinExistence type="inferred from homology"/>
<feature type="transmembrane region" description="Helical" evidence="5">
    <location>
        <begin position="105"/>
        <end position="122"/>
    </location>
</feature>
<dbReference type="Pfam" id="PF00361">
    <property type="entry name" value="Proton_antipo_M"/>
    <property type="match status" value="1"/>
</dbReference>
<evidence type="ECO:0000313" key="8">
    <source>
        <dbReference type="EMBL" id="SKA69938.1"/>
    </source>
</evidence>
<keyword evidence="5" id="KW-1278">Translocase</keyword>
<keyword evidence="3 5" id="KW-1133">Transmembrane helix</keyword>
<keyword evidence="5" id="KW-0520">NAD</keyword>
<feature type="transmembrane region" description="Helical" evidence="5">
    <location>
        <begin position="201"/>
        <end position="220"/>
    </location>
</feature>
<evidence type="ECO:0000256" key="6">
    <source>
        <dbReference type="RuleBase" id="RU000320"/>
    </source>
</evidence>
<organism evidence="8 9">
    <name type="scientific">Thiothrix eikelboomii</name>
    <dbReference type="NCBI Taxonomy" id="92487"/>
    <lineage>
        <taxon>Bacteria</taxon>
        <taxon>Pseudomonadati</taxon>
        <taxon>Pseudomonadota</taxon>
        <taxon>Gammaproteobacteria</taxon>
        <taxon>Thiotrichales</taxon>
        <taxon>Thiotrichaceae</taxon>
        <taxon>Thiothrix</taxon>
    </lineage>
</organism>
<dbReference type="OrthoDB" id="9768329at2"/>
<feature type="transmembrane region" description="Helical" evidence="5">
    <location>
        <begin position="275"/>
        <end position="294"/>
    </location>
</feature>
<dbReference type="EMBL" id="FUYB01000002">
    <property type="protein sequence ID" value="SKA69938.1"/>
    <property type="molecule type" value="Genomic_DNA"/>
</dbReference>
<dbReference type="AlphaFoldDB" id="A0A1T4VYR7"/>
<dbReference type="NCBIfam" id="TIGR01770">
    <property type="entry name" value="NDH_I_N"/>
    <property type="match status" value="1"/>
</dbReference>
<feature type="transmembrane region" description="Helical" evidence="5">
    <location>
        <begin position="128"/>
        <end position="147"/>
    </location>
</feature>
<keyword evidence="5" id="KW-0813">Transport</keyword>
<comment type="subunit">
    <text evidence="5">NDH-1 is composed of 14 different subunits. Subunits NuoA, H, J, K, L, M, N constitute the membrane sector of the complex.</text>
</comment>
<comment type="similarity">
    <text evidence="5">Belongs to the complex I subunit 2 family.</text>
</comment>
<dbReference type="GO" id="GO:0012505">
    <property type="term" value="C:endomembrane system"/>
    <property type="evidence" value="ECO:0007669"/>
    <property type="project" value="UniProtKB-SubCell"/>
</dbReference>
<dbReference type="GO" id="GO:0008137">
    <property type="term" value="F:NADH dehydrogenase (ubiquinone) activity"/>
    <property type="evidence" value="ECO:0007669"/>
    <property type="project" value="InterPro"/>
</dbReference>
<feature type="domain" description="NADH:quinone oxidoreductase/Mrp antiporter transmembrane" evidence="7">
    <location>
        <begin position="126"/>
        <end position="421"/>
    </location>
</feature>
<reference evidence="8 9" key="1">
    <citation type="submission" date="2017-02" db="EMBL/GenBank/DDBJ databases">
        <authorList>
            <person name="Peterson S.W."/>
        </authorList>
    </citation>
    <scope>NUCLEOTIDE SEQUENCE [LARGE SCALE GENOMIC DNA]</scope>
    <source>
        <strain evidence="8 9">ATCC 49788</strain>
    </source>
</reference>
<keyword evidence="5" id="KW-0874">Quinone</keyword>
<sequence length="483" mass="53352">MMAAFEIARPEIFLLAALCVVLLLDLFLGKESRVITYLATQASLLTTLLLVYSSFFNRADKTLGLDGMYMVDEMAGVLKISILLISMLAFACARKYLRDQDMWQSEFFVLGMTAILGMLIMVSGYHLLVLYLGLELLSLSMYALVAMRRDDAQATEAAIKYFVLGAVASGFLLYGMSVLYGLSGSLELNTLREYFSSQADVSTNLLLMFALTFIVAGLAFKLGVVPFHMWLPDVYQGTPTAVTLFLSSAPKIAAFAIVIRLMVEALEPAQAAWSQMFMLLALLSIALGNLLALVQNNLKRLFAYSAIAHMGFMLMGIVMTTHTGYSAAMFYILLYALMSAGAFAMLILLGRKGYEVVHLEDLKGLSRRHPWFALMFLLILFSMAGIPPTAGFYAKFAIIEAVVEAKFVWAAVFMVVMSVIGAFYYLRIIKIMYFDQPNEQVPIEADMDIRVLVSVNGLLMVLLGIFPGILMSICDLALSASRL</sequence>
<evidence type="ECO:0000256" key="5">
    <source>
        <dbReference type="HAMAP-Rule" id="MF_00445"/>
    </source>
</evidence>
<gene>
    <name evidence="5" type="primary">nuoN</name>
    <name evidence="8" type="ORF">SAMN02745130_00626</name>
</gene>
<feature type="transmembrane region" description="Helical" evidence="5">
    <location>
        <begin position="241"/>
        <end position="263"/>
    </location>
</feature>
<keyword evidence="2 5" id="KW-0812">Transmembrane</keyword>
<keyword evidence="5" id="KW-1003">Cell membrane</keyword>
<dbReference type="STRING" id="92487.SAMN02745130_00626"/>
<feature type="transmembrane region" description="Helical" evidence="5">
    <location>
        <begin position="159"/>
        <end position="181"/>
    </location>
</feature>
<dbReference type="Proteomes" id="UP000190460">
    <property type="component" value="Unassembled WGS sequence"/>
</dbReference>
<comment type="subcellular location">
    <subcellularLocation>
        <location evidence="5">Cell membrane</location>
        <topology evidence="5">Multi-pass membrane protein</topology>
    </subcellularLocation>
    <subcellularLocation>
        <location evidence="1">Endomembrane system</location>
        <topology evidence="1">Multi-pass membrane protein</topology>
    </subcellularLocation>
    <subcellularLocation>
        <location evidence="6">Membrane</location>
        <topology evidence="6">Multi-pass membrane protein</topology>
    </subcellularLocation>
</comment>
<comment type="function">
    <text evidence="5">NDH-1 shuttles electrons from NADH, via FMN and iron-sulfur (Fe-S) centers, to quinones in the respiratory chain. The immediate electron acceptor for the enzyme in this species is believed to be ubiquinone. Couples the redox reaction to proton translocation (for every two electrons transferred, four hydrogen ions are translocated across the cytoplasmic membrane), and thus conserves the redox energy in a proton gradient.</text>
</comment>
<protein>
    <recommendedName>
        <fullName evidence="5">NADH-quinone oxidoreductase subunit N</fullName>
        <ecNumber evidence="5">7.1.1.-</ecNumber>
    </recommendedName>
    <alternativeName>
        <fullName evidence="5">NADH dehydrogenase I subunit N</fullName>
    </alternativeName>
    <alternativeName>
        <fullName evidence="5">NDH-1 subunit N</fullName>
    </alternativeName>
</protein>
<keyword evidence="4 5" id="KW-0472">Membrane</keyword>
<dbReference type="HAMAP" id="MF_00445">
    <property type="entry name" value="NDH1_NuoN_1"/>
    <property type="match status" value="1"/>
</dbReference>
<feature type="transmembrane region" description="Helical" evidence="5">
    <location>
        <begin position="406"/>
        <end position="426"/>
    </location>
</feature>
<dbReference type="GO" id="GO:0048038">
    <property type="term" value="F:quinone binding"/>
    <property type="evidence" value="ECO:0007669"/>
    <property type="project" value="UniProtKB-KW"/>
</dbReference>
<dbReference type="InterPro" id="IPR010096">
    <property type="entry name" value="NADH-Q_OxRdtase_suN/2"/>
</dbReference>
<evidence type="ECO:0000256" key="3">
    <source>
        <dbReference type="ARBA" id="ARBA00022989"/>
    </source>
</evidence>
<dbReference type="PRINTS" id="PR01434">
    <property type="entry name" value="NADHDHGNASE5"/>
</dbReference>